<evidence type="ECO:0000313" key="14">
    <source>
        <dbReference type="Proteomes" id="UP000054321"/>
    </source>
</evidence>
<evidence type="ECO:0000256" key="8">
    <source>
        <dbReference type="ARBA" id="ARBA00023136"/>
    </source>
</evidence>
<dbReference type="Gene3D" id="3.40.50.720">
    <property type="entry name" value="NAD(P)-binding Rossmann-like Domain"/>
    <property type="match status" value="1"/>
</dbReference>
<evidence type="ECO:0000313" key="13">
    <source>
        <dbReference type="EMBL" id="KIN02032.1"/>
    </source>
</evidence>
<dbReference type="CDD" id="cd05339">
    <property type="entry name" value="17beta-HSDXI-like_SDR_c"/>
    <property type="match status" value="1"/>
</dbReference>
<keyword evidence="7" id="KW-0443">Lipid metabolism</keyword>
<keyword evidence="8" id="KW-0472">Membrane</keyword>
<dbReference type="PRINTS" id="PR00080">
    <property type="entry name" value="SDRFAMILY"/>
</dbReference>
<protein>
    <recommendedName>
        <fullName evidence="10">Short-chain dehydrogenase/reductase 3</fullName>
    </recommendedName>
    <alternativeName>
        <fullName evidence="11">Retinal short-chain dehydrogenase/reductase 1</fullName>
    </alternativeName>
</protein>
<dbReference type="PRINTS" id="PR00081">
    <property type="entry name" value="GDHRDH"/>
</dbReference>
<evidence type="ECO:0000256" key="4">
    <source>
        <dbReference type="ARBA" id="ARBA00022857"/>
    </source>
</evidence>
<proteinExistence type="inferred from homology"/>
<keyword evidence="6" id="KW-0560">Oxidoreductase</keyword>
<dbReference type="PANTHER" id="PTHR24322:SF736">
    <property type="entry name" value="RETINOL DEHYDROGENASE 10"/>
    <property type="match status" value="1"/>
</dbReference>
<evidence type="ECO:0000256" key="10">
    <source>
        <dbReference type="ARBA" id="ARBA00068717"/>
    </source>
</evidence>
<comment type="similarity">
    <text evidence="2 12">Belongs to the short-chain dehydrogenases/reductases (SDR) family.</text>
</comment>
<dbReference type="PANTHER" id="PTHR24322">
    <property type="entry name" value="PKSB"/>
    <property type="match status" value="1"/>
</dbReference>
<gene>
    <name evidence="13" type="ORF">OIDMADRAFT_144648</name>
</gene>
<dbReference type="HOGENOM" id="CLU_010194_5_0_1"/>
<comment type="subcellular location">
    <subcellularLocation>
        <location evidence="1">Membrane</location>
        <topology evidence="1">Multi-pass membrane protein</topology>
    </subcellularLocation>
</comment>
<evidence type="ECO:0000256" key="2">
    <source>
        <dbReference type="ARBA" id="ARBA00006484"/>
    </source>
</evidence>
<evidence type="ECO:0000256" key="11">
    <source>
        <dbReference type="ARBA" id="ARBA00082544"/>
    </source>
</evidence>
<dbReference type="InterPro" id="IPR036291">
    <property type="entry name" value="NAD(P)-bd_dom_sf"/>
</dbReference>
<comment type="function">
    <text evidence="9">Catalyzes the reduction of all-trans-retinal to all-trans-retinol in the presence of NADPH.</text>
</comment>
<dbReference type="InParanoid" id="A0A0C3HI67"/>
<keyword evidence="3" id="KW-0812">Transmembrane</keyword>
<dbReference type="PROSITE" id="PS00061">
    <property type="entry name" value="ADH_SHORT"/>
    <property type="match status" value="1"/>
</dbReference>
<dbReference type="GO" id="GO:0052650">
    <property type="term" value="F:all-trans-retinol dehydrogenase (NADP+) activity"/>
    <property type="evidence" value="ECO:0007669"/>
    <property type="project" value="UniProtKB-ARBA"/>
</dbReference>
<dbReference type="Proteomes" id="UP000054321">
    <property type="component" value="Unassembled WGS sequence"/>
</dbReference>
<evidence type="ECO:0000256" key="3">
    <source>
        <dbReference type="ARBA" id="ARBA00022692"/>
    </source>
</evidence>
<evidence type="ECO:0000256" key="9">
    <source>
        <dbReference type="ARBA" id="ARBA00059620"/>
    </source>
</evidence>
<keyword evidence="4" id="KW-0521">NADP</keyword>
<dbReference type="GO" id="GO:0016020">
    <property type="term" value="C:membrane"/>
    <property type="evidence" value="ECO:0007669"/>
    <property type="project" value="UniProtKB-SubCell"/>
</dbReference>
<dbReference type="FunCoup" id="A0A0C3HI67">
    <property type="interactions" value="563"/>
</dbReference>
<reference evidence="14" key="2">
    <citation type="submission" date="2015-01" db="EMBL/GenBank/DDBJ databases">
        <title>Evolutionary Origins and Diversification of the Mycorrhizal Mutualists.</title>
        <authorList>
            <consortium name="DOE Joint Genome Institute"/>
            <consortium name="Mycorrhizal Genomics Consortium"/>
            <person name="Kohler A."/>
            <person name="Kuo A."/>
            <person name="Nagy L.G."/>
            <person name="Floudas D."/>
            <person name="Copeland A."/>
            <person name="Barry K.W."/>
            <person name="Cichocki N."/>
            <person name="Veneault-Fourrey C."/>
            <person name="LaButti K."/>
            <person name="Lindquist E.A."/>
            <person name="Lipzen A."/>
            <person name="Lundell T."/>
            <person name="Morin E."/>
            <person name="Murat C."/>
            <person name="Riley R."/>
            <person name="Ohm R."/>
            <person name="Sun H."/>
            <person name="Tunlid A."/>
            <person name="Henrissat B."/>
            <person name="Grigoriev I.V."/>
            <person name="Hibbett D.S."/>
            <person name="Martin F."/>
        </authorList>
    </citation>
    <scope>NUCLEOTIDE SEQUENCE [LARGE SCALE GENOMIC DNA]</scope>
    <source>
        <strain evidence="14">Zn</strain>
    </source>
</reference>
<dbReference type="SUPFAM" id="SSF51735">
    <property type="entry name" value="NAD(P)-binding Rossmann-fold domains"/>
    <property type="match status" value="1"/>
</dbReference>
<organism evidence="13 14">
    <name type="scientific">Oidiodendron maius (strain Zn)</name>
    <dbReference type="NCBI Taxonomy" id="913774"/>
    <lineage>
        <taxon>Eukaryota</taxon>
        <taxon>Fungi</taxon>
        <taxon>Dikarya</taxon>
        <taxon>Ascomycota</taxon>
        <taxon>Pezizomycotina</taxon>
        <taxon>Leotiomycetes</taxon>
        <taxon>Leotiomycetes incertae sedis</taxon>
        <taxon>Myxotrichaceae</taxon>
        <taxon>Oidiodendron</taxon>
    </lineage>
</organism>
<dbReference type="InterPro" id="IPR020904">
    <property type="entry name" value="Sc_DH/Rdtase_CS"/>
</dbReference>
<reference evidence="13 14" key="1">
    <citation type="submission" date="2014-04" db="EMBL/GenBank/DDBJ databases">
        <authorList>
            <consortium name="DOE Joint Genome Institute"/>
            <person name="Kuo A."/>
            <person name="Martino E."/>
            <person name="Perotto S."/>
            <person name="Kohler A."/>
            <person name="Nagy L.G."/>
            <person name="Floudas D."/>
            <person name="Copeland A."/>
            <person name="Barry K.W."/>
            <person name="Cichocki N."/>
            <person name="Veneault-Fourrey C."/>
            <person name="LaButti K."/>
            <person name="Lindquist E.A."/>
            <person name="Lipzen A."/>
            <person name="Lundell T."/>
            <person name="Morin E."/>
            <person name="Murat C."/>
            <person name="Sun H."/>
            <person name="Tunlid A."/>
            <person name="Henrissat B."/>
            <person name="Grigoriev I.V."/>
            <person name="Hibbett D.S."/>
            <person name="Martin F."/>
            <person name="Nordberg H.P."/>
            <person name="Cantor M.N."/>
            <person name="Hua S.X."/>
        </authorList>
    </citation>
    <scope>NUCLEOTIDE SEQUENCE [LARGE SCALE GENOMIC DNA]</scope>
    <source>
        <strain evidence="13 14">Zn</strain>
    </source>
</reference>
<evidence type="ECO:0000256" key="1">
    <source>
        <dbReference type="ARBA" id="ARBA00004141"/>
    </source>
</evidence>
<dbReference type="AlphaFoldDB" id="A0A0C3HI67"/>
<evidence type="ECO:0000256" key="6">
    <source>
        <dbReference type="ARBA" id="ARBA00023002"/>
    </source>
</evidence>
<dbReference type="Pfam" id="PF00106">
    <property type="entry name" value="adh_short"/>
    <property type="match status" value="1"/>
</dbReference>
<dbReference type="EMBL" id="KN832875">
    <property type="protein sequence ID" value="KIN02032.1"/>
    <property type="molecule type" value="Genomic_DNA"/>
</dbReference>
<evidence type="ECO:0000256" key="5">
    <source>
        <dbReference type="ARBA" id="ARBA00022989"/>
    </source>
</evidence>
<dbReference type="OrthoDB" id="10253736at2759"/>
<accession>A0A0C3HI67</accession>
<name>A0A0C3HI67_OIDMZ</name>
<keyword evidence="5" id="KW-1133">Transmembrane helix</keyword>
<evidence type="ECO:0000256" key="12">
    <source>
        <dbReference type="RuleBase" id="RU000363"/>
    </source>
</evidence>
<sequence length="368" mass="40617">MAKRSNTLRVLAAPIKLTLADFRLQLPLLFALLYYPERLKSIVPERLYPWITSARFLQGLKILLGLNLAGFINKKLSQYAVNNWKKDAKWINSQEVVLITGGSSGIGELVAKDFVKRGVKVISLDLNPPKKAQPGVHFYKADVTSPDDLASVGAQIRKAHGDPTVLINNAAVGYAMTILDEPVDSIRRSFEVNTFSHFLTVKEFLPAMIKKNHGHVVTIASMASYVTVASIVDYNCTKASAVAFHEGLASELKHRYDAPNVRTTLVNPTWVRTPLIGPLVADPTFNDLVLEPEDVSLAIVKAILSGRSSHVILPSFYGPVAGIRGWPAWMAEGLRNRVGYLMDVRVRYGGKFKKDPRLDGGSIEDLKM</sequence>
<keyword evidence="14" id="KW-1185">Reference proteome</keyword>
<dbReference type="STRING" id="913774.A0A0C3HI67"/>
<evidence type="ECO:0000256" key="7">
    <source>
        <dbReference type="ARBA" id="ARBA00023098"/>
    </source>
</evidence>
<dbReference type="FunFam" id="3.40.50.720:FF:000131">
    <property type="entry name" value="Short-chain dehydrogenase/reductase 3"/>
    <property type="match status" value="1"/>
</dbReference>
<dbReference type="InterPro" id="IPR002347">
    <property type="entry name" value="SDR_fam"/>
</dbReference>